<sequence>MNSRSMAFKIITISATISCLGLVASVAQDRNSNRRSTKQADAEEAPAALVIKRRAVVLEDPRTYQIPMRLEPVRSIAVIAPVDGIVRSVHVKPGDVIPSQADVVRMDDTRAELLTRKAKAEVTARQIERKIAEAKSGAADEIALADANLEAARAAFELAELNQDRMVVRGAFAGTILQVHVVPGQFVRAGEAVAELADLTSLVAEIPAGRAQYKAGDKMSVTVENQAASAVVESIHAPPPRFESLRPLIDSLSMAKIQIQNSEGNFHPGQAVYVDLIPTEPVAVVPALAISNSDNGQRKVQVVREYVVRDIKISPLAQINSERIYVSGEFSPNDEVIVNASMELTDGTKLRPWVQEFDAPEETEKSKKQFQSQPRKTKSRGL</sequence>
<name>A0A517ZNC6_9PLAN</name>
<dbReference type="PANTHER" id="PTHR30469">
    <property type="entry name" value="MULTIDRUG RESISTANCE PROTEIN MDTA"/>
    <property type="match status" value="1"/>
</dbReference>
<organism evidence="3 4">
    <name type="scientific">Symmachiella dynata</name>
    <dbReference type="NCBI Taxonomy" id="2527995"/>
    <lineage>
        <taxon>Bacteria</taxon>
        <taxon>Pseudomonadati</taxon>
        <taxon>Planctomycetota</taxon>
        <taxon>Planctomycetia</taxon>
        <taxon>Planctomycetales</taxon>
        <taxon>Planctomycetaceae</taxon>
        <taxon>Symmachiella</taxon>
    </lineage>
</organism>
<dbReference type="Proteomes" id="UP000319383">
    <property type="component" value="Chromosome"/>
</dbReference>
<protein>
    <submittedName>
        <fullName evidence="3">Multidrug resistance protein MdtN</fullName>
    </submittedName>
</protein>
<evidence type="ECO:0000313" key="3">
    <source>
        <dbReference type="EMBL" id="QDU43977.1"/>
    </source>
</evidence>
<dbReference type="Gene3D" id="1.10.287.470">
    <property type="entry name" value="Helix hairpin bin"/>
    <property type="match status" value="1"/>
</dbReference>
<proteinExistence type="predicted"/>
<keyword evidence="4" id="KW-1185">Reference proteome</keyword>
<feature type="coiled-coil region" evidence="1">
    <location>
        <begin position="110"/>
        <end position="164"/>
    </location>
</feature>
<dbReference type="KEGG" id="sdyn:Mal52_24550"/>
<dbReference type="RefSeq" id="WP_197534842.1">
    <property type="nucleotide sequence ID" value="NZ_CP036276.1"/>
</dbReference>
<dbReference type="EMBL" id="CP036276">
    <property type="protein sequence ID" value="QDU43977.1"/>
    <property type="molecule type" value="Genomic_DNA"/>
</dbReference>
<dbReference type="AlphaFoldDB" id="A0A517ZNC6"/>
<evidence type="ECO:0000313" key="4">
    <source>
        <dbReference type="Proteomes" id="UP000319383"/>
    </source>
</evidence>
<feature type="region of interest" description="Disordered" evidence="2">
    <location>
        <begin position="358"/>
        <end position="382"/>
    </location>
</feature>
<evidence type="ECO:0000256" key="2">
    <source>
        <dbReference type="SAM" id="MobiDB-lite"/>
    </source>
</evidence>
<dbReference type="Gene3D" id="2.40.420.20">
    <property type="match status" value="1"/>
</dbReference>
<evidence type="ECO:0000256" key="1">
    <source>
        <dbReference type="SAM" id="Coils"/>
    </source>
</evidence>
<gene>
    <name evidence="3" type="ORF">Mal52_24550</name>
</gene>
<reference evidence="3 4" key="1">
    <citation type="submission" date="2019-02" db="EMBL/GenBank/DDBJ databases">
        <title>Deep-cultivation of Planctomycetes and their phenomic and genomic characterization uncovers novel biology.</title>
        <authorList>
            <person name="Wiegand S."/>
            <person name="Jogler M."/>
            <person name="Boedeker C."/>
            <person name="Pinto D."/>
            <person name="Vollmers J."/>
            <person name="Rivas-Marin E."/>
            <person name="Kohn T."/>
            <person name="Peeters S.H."/>
            <person name="Heuer A."/>
            <person name="Rast P."/>
            <person name="Oberbeckmann S."/>
            <person name="Bunk B."/>
            <person name="Jeske O."/>
            <person name="Meyerdierks A."/>
            <person name="Storesund J.E."/>
            <person name="Kallscheuer N."/>
            <person name="Luecker S."/>
            <person name="Lage O.M."/>
            <person name="Pohl T."/>
            <person name="Merkel B.J."/>
            <person name="Hornburger P."/>
            <person name="Mueller R.-W."/>
            <person name="Bruemmer F."/>
            <person name="Labrenz M."/>
            <person name="Spormann A.M."/>
            <person name="Op den Camp H."/>
            <person name="Overmann J."/>
            <person name="Amann R."/>
            <person name="Jetten M.S.M."/>
            <person name="Mascher T."/>
            <person name="Medema M.H."/>
            <person name="Devos D.P."/>
            <person name="Kaster A.-K."/>
            <person name="Ovreas L."/>
            <person name="Rohde M."/>
            <person name="Galperin M.Y."/>
            <person name="Jogler C."/>
        </authorList>
    </citation>
    <scope>NUCLEOTIDE SEQUENCE [LARGE SCALE GENOMIC DNA]</scope>
    <source>
        <strain evidence="3 4">Mal52</strain>
    </source>
</reference>
<dbReference type="SUPFAM" id="SSF111369">
    <property type="entry name" value="HlyD-like secretion proteins"/>
    <property type="match status" value="1"/>
</dbReference>
<accession>A0A517ZNC6</accession>
<dbReference type="Gene3D" id="2.40.50.100">
    <property type="match status" value="1"/>
</dbReference>
<dbReference type="Gene3D" id="2.40.30.170">
    <property type="match status" value="1"/>
</dbReference>
<keyword evidence="1" id="KW-0175">Coiled coil</keyword>
<dbReference type="GO" id="GO:1990281">
    <property type="term" value="C:efflux pump complex"/>
    <property type="evidence" value="ECO:0007669"/>
    <property type="project" value="TreeGrafter"/>
</dbReference>
<dbReference type="GO" id="GO:0015562">
    <property type="term" value="F:efflux transmembrane transporter activity"/>
    <property type="evidence" value="ECO:0007669"/>
    <property type="project" value="TreeGrafter"/>
</dbReference>